<reference evidence="1" key="2">
    <citation type="journal article" date="2022" name="Hortic Res">
        <title>The genome of Dioscorea zingiberensis sheds light on the biosynthesis, origin and evolution of the medicinally important diosgenin saponins.</title>
        <authorList>
            <person name="Li Y."/>
            <person name="Tan C."/>
            <person name="Li Z."/>
            <person name="Guo J."/>
            <person name="Li S."/>
            <person name="Chen X."/>
            <person name="Wang C."/>
            <person name="Dai X."/>
            <person name="Yang H."/>
            <person name="Song W."/>
            <person name="Hou L."/>
            <person name="Xu J."/>
            <person name="Tong Z."/>
            <person name="Xu A."/>
            <person name="Yuan X."/>
            <person name="Wang W."/>
            <person name="Yang Q."/>
            <person name="Chen L."/>
            <person name="Sun Z."/>
            <person name="Wang K."/>
            <person name="Pan B."/>
            <person name="Chen J."/>
            <person name="Bao Y."/>
            <person name="Liu F."/>
            <person name="Qi X."/>
            <person name="Gang D.R."/>
            <person name="Wen J."/>
            <person name="Li J."/>
        </authorList>
    </citation>
    <scope>NUCLEOTIDE SEQUENCE</scope>
    <source>
        <strain evidence="1">Dzin_1.0</strain>
    </source>
</reference>
<proteinExistence type="predicted"/>
<dbReference type="AlphaFoldDB" id="A0A9D5H7G0"/>
<dbReference type="EMBL" id="JAGGNH010000008">
    <property type="protein sequence ID" value="KAJ0965957.1"/>
    <property type="molecule type" value="Genomic_DNA"/>
</dbReference>
<comment type="caution">
    <text evidence="1">The sequence shown here is derived from an EMBL/GenBank/DDBJ whole genome shotgun (WGS) entry which is preliminary data.</text>
</comment>
<protein>
    <submittedName>
        <fullName evidence="1">Uncharacterized protein</fullName>
    </submittedName>
</protein>
<evidence type="ECO:0000313" key="2">
    <source>
        <dbReference type="Proteomes" id="UP001085076"/>
    </source>
</evidence>
<dbReference type="Proteomes" id="UP001085076">
    <property type="component" value="Miscellaneous, Linkage group lg08"/>
</dbReference>
<name>A0A9D5H7G0_9LILI</name>
<accession>A0A9D5H7G0</accession>
<gene>
    <name evidence="1" type="ORF">J5N97_027095</name>
</gene>
<evidence type="ECO:0000313" key="1">
    <source>
        <dbReference type="EMBL" id="KAJ0965957.1"/>
    </source>
</evidence>
<sequence length="90" mass="10065">MKQPGGWRLRGITLIGAECFIAGSLVHDSPPLRLHGSPPGVYSQRFYLRKGEGESGRDEGGEYWWIEGDAFFWMHGDLQTTFQKRPAGLG</sequence>
<reference evidence="1" key="1">
    <citation type="submission" date="2021-03" db="EMBL/GenBank/DDBJ databases">
        <authorList>
            <person name="Li Z."/>
            <person name="Yang C."/>
        </authorList>
    </citation>
    <scope>NUCLEOTIDE SEQUENCE</scope>
    <source>
        <strain evidence="1">Dzin_1.0</strain>
        <tissue evidence="1">Leaf</tissue>
    </source>
</reference>
<keyword evidence="2" id="KW-1185">Reference proteome</keyword>
<organism evidence="1 2">
    <name type="scientific">Dioscorea zingiberensis</name>
    <dbReference type="NCBI Taxonomy" id="325984"/>
    <lineage>
        <taxon>Eukaryota</taxon>
        <taxon>Viridiplantae</taxon>
        <taxon>Streptophyta</taxon>
        <taxon>Embryophyta</taxon>
        <taxon>Tracheophyta</taxon>
        <taxon>Spermatophyta</taxon>
        <taxon>Magnoliopsida</taxon>
        <taxon>Liliopsida</taxon>
        <taxon>Dioscoreales</taxon>
        <taxon>Dioscoreaceae</taxon>
        <taxon>Dioscorea</taxon>
    </lineage>
</organism>